<proteinExistence type="predicted"/>
<accession>A0A0A9AX19</accession>
<name>A0A0A9AX19_ARUDO</name>
<reference evidence="1" key="1">
    <citation type="submission" date="2014-09" db="EMBL/GenBank/DDBJ databases">
        <authorList>
            <person name="Magalhaes I.L.F."/>
            <person name="Oliveira U."/>
            <person name="Santos F.R."/>
            <person name="Vidigal T.H.D.A."/>
            <person name="Brescovit A.D."/>
            <person name="Santos A.J."/>
        </authorList>
    </citation>
    <scope>NUCLEOTIDE SEQUENCE</scope>
    <source>
        <tissue evidence="1">Shoot tissue taken approximately 20 cm above the soil surface</tissue>
    </source>
</reference>
<sequence>MMVKHEPQMANASTTGGDHWGIVLIGQTGSGSTVIGSPHSHHDLLFSCKCVRLESSLAHSHRIPLQGAS</sequence>
<reference evidence="1" key="2">
    <citation type="journal article" date="2015" name="Data Brief">
        <title>Shoot transcriptome of the giant reed, Arundo donax.</title>
        <authorList>
            <person name="Barrero R.A."/>
            <person name="Guerrero F.D."/>
            <person name="Moolhuijzen P."/>
            <person name="Goolsby J.A."/>
            <person name="Tidwell J."/>
            <person name="Bellgard S.E."/>
            <person name="Bellgard M.I."/>
        </authorList>
    </citation>
    <scope>NUCLEOTIDE SEQUENCE</scope>
    <source>
        <tissue evidence="1">Shoot tissue taken approximately 20 cm above the soil surface</tissue>
    </source>
</reference>
<dbReference type="EMBL" id="GBRH01244420">
    <property type="protein sequence ID" value="JAD53475.1"/>
    <property type="molecule type" value="Transcribed_RNA"/>
</dbReference>
<evidence type="ECO:0000313" key="1">
    <source>
        <dbReference type="EMBL" id="JAD53475.1"/>
    </source>
</evidence>
<protein>
    <submittedName>
        <fullName evidence="1">Uncharacterized protein</fullName>
    </submittedName>
</protein>
<organism evidence="1">
    <name type="scientific">Arundo donax</name>
    <name type="common">Giant reed</name>
    <name type="synonym">Donax arundinaceus</name>
    <dbReference type="NCBI Taxonomy" id="35708"/>
    <lineage>
        <taxon>Eukaryota</taxon>
        <taxon>Viridiplantae</taxon>
        <taxon>Streptophyta</taxon>
        <taxon>Embryophyta</taxon>
        <taxon>Tracheophyta</taxon>
        <taxon>Spermatophyta</taxon>
        <taxon>Magnoliopsida</taxon>
        <taxon>Liliopsida</taxon>
        <taxon>Poales</taxon>
        <taxon>Poaceae</taxon>
        <taxon>PACMAD clade</taxon>
        <taxon>Arundinoideae</taxon>
        <taxon>Arundineae</taxon>
        <taxon>Arundo</taxon>
    </lineage>
</organism>
<dbReference type="AlphaFoldDB" id="A0A0A9AX19"/>